<keyword evidence="2" id="KW-1185">Reference proteome</keyword>
<reference evidence="1" key="1">
    <citation type="journal article" date="2022" name="Plant J.">
        <title>Strategies of tolerance reflected in two North American maple genomes.</title>
        <authorList>
            <person name="McEvoy S.L."/>
            <person name="Sezen U.U."/>
            <person name="Trouern-Trend A."/>
            <person name="McMahon S.M."/>
            <person name="Schaberg P.G."/>
            <person name="Yang J."/>
            <person name="Wegrzyn J.L."/>
            <person name="Swenson N.G."/>
        </authorList>
    </citation>
    <scope>NUCLEOTIDE SEQUENCE</scope>
    <source>
        <strain evidence="1">NS2018</strain>
    </source>
</reference>
<dbReference type="Proteomes" id="UP001168877">
    <property type="component" value="Unassembled WGS sequence"/>
</dbReference>
<accession>A0AA39SU99</accession>
<evidence type="ECO:0008006" key="3">
    <source>
        <dbReference type="Google" id="ProtNLM"/>
    </source>
</evidence>
<reference evidence="1" key="2">
    <citation type="submission" date="2023-06" db="EMBL/GenBank/DDBJ databases">
        <authorList>
            <person name="Swenson N.G."/>
            <person name="Wegrzyn J.L."/>
            <person name="Mcevoy S.L."/>
        </authorList>
    </citation>
    <scope>NUCLEOTIDE SEQUENCE</scope>
    <source>
        <strain evidence="1">NS2018</strain>
        <tissue evidence="1">Leaf</tissue>
    </source>
</reference>
<sequence length="151" mass="17721">MPSGFFRENGGSSFAEVVRNVHSMKEVSESKMYQKVEVMYWDGEGNDTRWLEYSVVGVLKTFTDVSLVVKTLLDSQVFFNFYYLGDKNVIWDFRSLKDRDSFINNKVLWKDYFSSVTAWTDAITPQARLAWVEFRGIPLDCWCENFFQRLG</sequence>
<dbReference type="EMBL" id="JAUESC010000004">
    <property type="protein sequence ID" value="KAK0595514.1"/>
    <property type="molecule type" value="Genomic_DNA"/>
</dbReference>
<dbReference type="AlphaFoldDB" id="A0AA39SU99"/>
<gene>
    <name evidence="1" type="ORF">LWI29_007411</name>
</gene>
<protein>
    <recommendedName>
        <fullName evidence="3">DUF4283 domain-containing protein</fullName>
    </recommendedName>
</protein>
<name>A0AA39SU99_ACESA</name>
<evidence type="ECO:0000313" key="2">
    <source>
        <dbReference type="Proteomes" id="UP001168877"/>
    </source>
</evidence>
<organism evidence="1 2">
    <name type="scientific">Acer saccharum</name>
    <name type="common">Sugar maple</name>
    <dbReference type="NCBI Taxonomy" id="4024"/>
    <lineage>
        <taxon>Eukaryota</taxon>
        <taxon>Viridiplantae</taxon>
        <taxon>Streptophyta</taxon>
        <taxon>Embryophyta</taxon>
        <taxon>Tracheophyta</taxon>
        <taxon>Spermatophyta</taxon>
        <taxon>Magnoliopsida</taxon>
        <taxon>eudicotyledons</taxon>
        <taxon>Gunneridae</taxon>
        <taxon>Pentapetalae</taxon>
        <taxon>rosids</taxon>
        <taxon>malvids</taxon>
        <taxon>Sapindales</taxon>
        <taxon>Sapindaceae</taxon>
        <taxon>Hippocastanoideae</taxon>
        <taxon>Acereae</taxon>
        <taxon>Acer</taxon>
    </lineage>
</organism>
<proteinExistence type="predicted"/>
<comment type="caution">
    <text evidence="1">The sequence shown here is derived from an EMBL/GenBank/DDBJ whole genome shotgun (WGS) entry which is preliminary data.</text>
</comment>
<evidence type="ECO:0000313" key="1">
    <source>
        <dbReference type="EMBL" id="KAK0595514.1"/>
    </source>
</evidence>